<feature type="compositionally biased region" description="Pro residues" evidence="2">
    <location>
        <begin position="36"/>
        <end position="51"/>
    </location>
</feature>
<dbReference type="Proteomes" id="UP001501509">
    <property type="component" value="Unassembled WGS sequence"/>
</dbReference>
<sequence length="184" mass="18992">MTDLDKGYSGNGGDGPRPEVRSMPFFPGPTGQAQATPPPTGAPPAAPPLVPPQVAGGRHSQQREAEGRITIDDEVIEKIATLAALEVTGVATLAGRIEPGEDGRLGAAPGDRGVRIHPHDNAVSLDLAVIVEYGSVIMEVAKVVQSNVARVVALMLGMRVTAVNVSVEDVQMPAENRAQGLAPA</sequence>
<dbReference type="InterPro" id="IPR005531">
    <property type="entry name" value="Asp23"/>
</dbReference>
<gene>
    <name evidence="3" type="ORF">GCM10010411_84360</name>
</gene>
<evidence type="ECO:0000313" key="4">
    <source>
        <dbReference type="Proteomes" id="UP001501509"/>
    </source>
</evidence>
<protein>
    <recommendedName>
        <fullName evidence="5">Asp23/Gls24 family envelope stress response protein</fullName>
    </recommendedName>
</protein>
<comment type="caution">
    <text evidence="3">The sequence shown here is derived from an EMBL/GenBank/DDBJ whole genome shotgun (WGS) entry which is preliminary data.</text>
</comment>
<evidence type="ECO:0000313" key="3">
    <source>
        <dbReference type="EMBL" id="GAA2633047.1"/>
    </source>
</evidence>
<reference evidence="4" key="1">
    <citation type="journal article" date="2019" name="Int. J. Syst. Evol. Microbiol.">
        <title>The Global Catalogue of Microorganisms (GCM) 10K type strain sequencing project: providing services to taxonomists for standard genome sequencing and annotation.</title>
        <authorList>
            <consortium name="The Broad Institute Genomics Platform"/>
            <consortium name="The Broad Institute Genome Sequencing Center for Infectious Disease"/>
            <person name="Wu L."/>
            <person name="Ma J."/>
        </authorList>
    </citation>
    <scope>NUCLEOTIDE SEQUENCE [LARGE SCALE GENOMIC DNA]</scope>
    <source>
        <strain evidence="4">JCM 6833</strain>
    </source>
</reference>
<dbReference type="PANTHER" id="PTHR34297:SF3">
    <property type="entry name" value="ALKALINE SHOCK PROTEIN 23"/>
    <property type="match status" value="1"/>
</dbReference>
<evidence type="ECO:0000256" key="1">
    <source>
        <dbReference type="ARBA" id="ARBA00005721"/>
    </source>
</evidence>
<accession>A0ABP6D583</accession>
<dbReference type="PANTHER" id="PTHR34297">
    <property type="entry name" value="HYPOTHETICAL CYTOSOLIC PROTEIN-RELATED"/>
    <property type="match status" value="1"/>
</dbReference>
<name>A0ABP6D583_9ACTN</name>
<dbReference type="RefSeq" id="WP_344548140.1">
    <property type="nucleotide sequence ID" value="NZ_BAAATD010000017.1"/>
</dbReference>
<feature type="region of interest" description="Disordered" evidence="2">
    <location>
        <begin position="1"/>
        <end position="69"/>
    </location>
</feature>
<dbReference type="EMBL" id="BAAATD010000017">
    <property type="protein sequence ID" value="GAA2633047.1"/>
    <property type="molecule type" value="Genomic_DNA"/>
</dbReference>
<dbReference type="Pfam" id="PF03780">
    <property type="entry name" value="Asp23"/>
    <property type="match status" value="1"/>
</dbReference>
<organism evidence="3 4">
    <name type="scientific">Actinomadura fulvescens</name>
    <dbReference type="NCBI Taxonomy" id="46160"/>
    <lineage>
        <taxon>Bacteria</taxon>
        <taxon>Bacillati</taxon>
        <taxon>Actinomycetota</taxon>
        <taxon>Actinomycetes</taxon>
        <taxon>Streptosporangiales</taxon>
        <taxon>Thermomonosporaceae</taxon>
        <taxon>Actinomadura</taxon>
    </lineage>
</organism>
<comment type="similarity">
    <text evidence="1">Belongs to the asp23 family.</text>
</comment>
<proteinExistence type="inferred from homology"/>
<evidence type="ECO:0000256" key="2">
    <source>
        <dbReference type="SAM" id="MobiDB-lite"/>
    </source>
</evidence>
<evidence type="ECO:0008006" key="5">
    <source>
        <dbReference type="Google" id="ProtNLM"/>
    </source>
</evidence>
<keyword evidence="4" id="KW-1185">Reference proteome</keyword>